<dbReference type="AlphaFoldDB" id="A0A4V1Q7H6"/>
<sequence length="252" mass="28459">MILLDEARWPAHGRLWGHLVSDTDLNELHRFAARVGVPARGFDHDHYDYPAERRASLMASGATFVDSRDLLRRLQASGLRVRPHERTPQRSVAMERLRARWLQLAPDALALREDLLTRWSEPHRRYHDARHLAHLLDALDLLGADEPVIRWAAWFHDAVHTGRAGEDEHASAALARATLASLLSPAEVDEVARLVEVTIDHAPAPGDVRGAYLSDADLAILGTARGRYDVYARDVREEYAHLDERHIDTISK</sequence>
<dbReference type="PANTHER" id="PTHR21174:SF0">
    <property type="entry name" value="HD PHOSPHOHYDROLASE FAMILY PROTEIN-RELATED"/>
    <property type="match status" value="1"/>
</dbReference>
<name>A0A4V1Q7H6_9ACTN</name>
<proteinExistence type="predicted"/>
<dbReference type="Gene3D" id="1.10.3210.10">
    <property type="entry name" value="Hypothetical protein af1432"/>
    <property type="match status" value="1"/>
</dbReference>
<dbReference type="Pfam" id="PF13223">
    <property type="entry name" value="DUF4031"/>
    <property type="match status" value="1"/>
</dbReference>
<dbReference type="InterPro" id="IPR009218">
    <property type="entry name" value="HD_phosphohydro"/>
</dbReference>
<feature type="domain" description="DUF4031" evidence="1">
    <location>
        <begin position="2"/>
        <end position="76"/>
    </location>
</feature>
<dbReference type="EMBL" id="PPCV01000003">
    <property type="protein sequence ID" value="RXW32618.1"/>
    <property type="molecule type" value="Genomic_DNA"/>
</dbReference>
<evidence type="ECO:0000259" key="1">
    <source>
        <dbReference type="Pfam" id="PF13223"/>
    </source>
</evidence>
<dbReference type="RefSeq" id="WP_129458230.1">
    <property type="nucleotide sequence ID" value="NZ_PPCV01000003.1"/>
</dbReference>
<dbReference type="SUPFAM" id="SSF109604">
    <property type="entry name" value="HD-domain/PDEase-like"/>
    <property type="match status" value="1"/>
</dbReference>
<dbReference type="InterPro" id="IPR025109">
    <property type="entry name" value="DUF4031"/>
</dbReference>
<dbReference type="OrthoDB" id="9808993at2"/>
<reference evidence="2 3" key="1">
    <citation type="submission" date="2018-01" db="EMBL/GenBank/DDBJ databases">
        <title>Lactibacter flavus gen. nov., sp. nov., a novel bacterium of the family Propionibacteriaceae isolated from raw milk and dairy products.</title>
        <authorList>
            <person name="Wenning M."/>
            <person name="Breitenwieser F."/>
            <person name="Huptas C."/>
            <person name="von Neubeck M."/>
            <person name="Busse H.-J."/>
            <person name="Scherer S."/>
        </authorList>
    </citation>
    <scope>NUCLEOTIDE SEQUENCE [LARGE SCALE GENOMIC DNA]</scope>
    <source>
        <strain evidence="2 3">VG341</strain>
    </source>
</reference>
<gene>
    <name evidence="2" type="ORF">C1706_05535</name>
</gene>
<organism evidence="2 3">
    <name type="scientific">Propioniciclava flava</name>
    <dbReference type="NCBI Taxonomy" id="2072026"/>
    <lineage>
        <taxon>Bacteria</taxon>
        <taxon>Bacillati</taxon>
        <taxon>Actinomycetota</taxon>
        <taxon>Actinomycetes</taxon>
        <taxon>Propionibacteriales</taxon>
        <taxon>Propionibacteriaceae</taxon>
        <taxon>Propioniciclava</taxon>
    </lineage>
</organism>
<evidence type="ECO:0000313" key="3">
    <source>
        <dbReference type="Proteomes" id="UP000290624"/>
    </source>
</evidence>
<dbReference type="PANTHER" id="PTHR21174">
    <property type="match status" value="1"/>
</dbReference>
<dbReference type="Proteomes" id="UP000290624">
    <property type="component" value="Unassembled WGS sequence"/>
</dbReference>
<protein>
    <submittedName>
        <fullName evidence="2">DUF4031 domain-containing protein</fullName>
    </submittedName>
</protein>
<comment type="caution">
    <text evidence="2">The sequence shown here is derived from an EMBL/GenBank/DDBJ whole genome shotgun (WGS) entry which is preliminary data.</text>
</comment>
<evidence type="ECO:0000313" key="2">
    <source>
        <dbReference type="EMBL" id="RXW32618.1"/>
    </source>
</evidence>
<accession>A0A4V1Q7H6</accession>
<keyword evidence="3" id="KW-1185">Reference proteome</keyword>